<accession>A0A0G1MMI0</accession>
<dbReference type="Gene3D" id="3.20.20.80">
    <property type="entry name" value="Glycosidases"/>
    <property type="match status" value="1"/>
</dbReference>
<sequence>MHLIFKPDKCTIPSVFFENRAKQAMKRARTILIIGIFMLAGCQKALTPTSPSLIENPNFTDATISNWSPYIGVATPGGVEDTYREALTAMAQNGTLKGVRVGITKREKGGWGVYDPIIKMIGSLSPRLDMLLLIDNYYLFEPNIEQIIDEALATYPEIKYFQIGNEITSILPKTGPTMTIEEYMVIFKKIYDHVQKNHPGRAILLTQSPTGSGVFGGIETDKMVELGLLKMSPNNIVIGINVYSEASISHYTHVVNGALRNYRIWVTETGTDFSDLQIDYVNRRYPELKNYLRAERIFWYTLWEGERYPADRGFGIIKGALEYPNYWKSPLFKLLTDRS</sequence>
<protein>
    <recommendedName>
        <fullName evidence="3">Glycoside hydrolase family 5 domain-containing protein</fullName>
    </recommendedName>
</protein>
<evidence type="ECO:0000313" key="1">
    <source>
        <dbReference type="EMBL" id="KKT82022.1"/>
    </source>
</evidence>
<dbReference type="AlphaFoldDB" id="A0A0G1MMI0"/>
<dbReference type="EMBL" id="LCJR01000012">
    <property type="protein sequence ID" value="KKT82022.1"/>
    <property type="molecule type" value="Genomic_DNA"/>
</dbReference>
<dbReference type="Proteomes" id="UP000034032">
    <property type="component" value="Unassembled WGS sequence"/>
</dbReference>
<proteinExistence type="predicted"/>
<organism evidence="1 2">
    <name type="scientific">Candidatus Yanofskybacteria bacterium GW2011_GWA2_44_9</name>
    <dbReference type="NCBI Taxonomy" id="1619025"/>
    <lineage>
        <taxon>Bacteria</taxon>
        <taxon>Candidatus Yanofskyibacteriota</taxon>
    </lineage>
</organism>
<evidence type="ECO:0000313" key="2">
    <source>
        <dbReference type="Proteomes" id="UP000034032"/>
    </source>
</evidence>
<reference evidence="1 2" key="1">
    <citation type="journal article" date="2015" name="Nature">
        <title>rRNA introns, odd ribosomes, and small enigmatic genomes across a large radiation of phyla.</title>
        <authorList>
            <person name="Brown C.T."/>
            <person name="Hug L.A."/>
            <person name="Thomas B.C."/>
            <person name="Sharon I."/>
            <person name="Castelle C.J."/>
            <person name="Singh A."/>
            <person name="Wilkins M.J."/>
            <person name="Williams K.H."/>
            <person name="Banfield J.F."/>
        </authorList>
    </citation>
    <scope>NUCLEOTIDE SEQUENCE [LARGE SCALE GENOMIC DNA]</scope>
</reference>
<gene>
    <name evidence="1" type="ORF">UW79_C0012G0032</name>
</gene>
<name>A0A0G1MMI0_9BACT</name>
<dbReference type="SUPFAM" id="SSF51445">
    <property type="entry name" value="(Trans)glycosidases"/>
    <property type="match status" value="1"/>
</dbReference>
<evidence type="ECO:0008006" key="3">
    <source>
        <dbReference type="Google" id="ProtNLM"/>
    </source>
</evidence>
<comment type="caution">
    <text evidence="1">The sequence shown here is derived from an EMBL/GenBank/DDBJ whole genome shotgun (WGS) entry which is preliminary data.</text>
</comment>
<dbReference type="InterPro" id="IPR017853">
    <property type="entry name" value="GH"/>
</dbReference>